<proteinExistence type="predicted"/>
<accession>A0A0F9C5L8</accession>
<sequence>MTRVRADATTTALATSLVVKAKAGTLYGLTGDNNKSSEQFIQIHDAAALPANGAVPKIVFRVPATKSFSLDYNKGREFQIGIVICNSSTAATKTIGSADCWFDVQYI</sequence>
<dbReference type="EMBL" id="LAZR01034701">
    <property type="protein sequence ID" value="KKL44593.1"/>
    <property type="molecule type" value="Genomic_DNA"/>
</dbReference>
<dbReference type="AlphaFoldDB" id="A0A0F9C5L8"/>
<evidence type="ECO:0000313" key="1">
    <source>
        <dbReference type="EMBL" id="KKL44593.1"/>
    </source>
</evidence>
<name>A0A0F9C5L8_9ZZZZ</name>
<reference evidence="1" key="1">
    <citation type="journal article" date="2015" name="Nature">
        <title>Complex archaea that bridge the gap between prokaryotes and eukaryotes.</title>
        <authorList>
            <person name="Spang A."/>
            <person name="Saw J.H."/>
            <person name="Jorgensen S.L."/>
            <person name="Zaremba-Niedzwiedzka K."/>
            <person name="Martijn J."/>
            <person name="Lind A.E."/>
            <person name="van Eijk R."/>
            <person name="Schleper C."/>
            <person name="Guy L."/>
            <person name="Ettema T.J."/>
        </authorList>
    </citation>
    <scope>NUCLEOTIDE SEQUENCE</scope>
</reference>
<organism evidence="1">
    <name type="scientific">marine sediment metagenome</name>
    <dbReference type="NCBI Taxonomy" id="412755"/>
    <lineage>
        <taxon>unclassified sequences</taxon>
        <taxon>metagenomes</taxon>
        <taxon>ecological metagenomes</taxon>
    </lineage>
</organism>
<protein>
    <submittedName>
        <fullName evidence="1">Uncharacterized protein</fullName>
    </submittedName>
</protein>
<comment type="caution">
    <text evidence="1">The sequence shown here is derived from an EMBL/GenBank/DDBJ whole genome shotgun (WGS) entry which is preliminary data.</text>
</comment>
<gene>
    <name evidence="1" type="ORF">LCGC14_2364130</name>
</gene>